<comment type="subcellular location">
    <subcellularLocation>
        <location evidence="1">Membrane</location>
        <topology evidence="1">Single-pass membrane protein</topology>
    </subcellularLocation>
</comment>
<evidence type="ECO:0000313" key="7">
    <source>
        <dbReference type="EMBL" id="ACC97626.1"/>
    </source>
</evidence>
<sequence>MKKGFTLIELLVVVLIIGILAAIALPQYQKAVLKAKTREALINLKAIGDAQERVFLATRAYTTDKDSLDIGVPAQSKYFSDYSLRATYAQVLGTYNSTNFYLAYYYGKNYVYCAAATSNEEAKKICVMLSGKSTPDAINLGETGYSQYLMN</sequence>
<dbReference type="STRING" id="445932.Emin_0059"/>
<keyword evidence="4 6" id="KW-1133">Transmembrane helix</keyword>
<dbReference type="Proteomes" id="UP000001029">
    <property type="component" value="Chromosome"/>
</dbReference>
<keyword evidence="3 6" id="KW-0812">Transmembrane</keyword>
<dbReference type="RefSeq" id="WP_012414241.1">
    <property type="nucleotide sequence ID" value="NC_010644.1"/>
</dbReference>
<keyword evidence="2" id="KW-0488">Methylation</keyword>
<dbReference type="Gene3D" id="3.30.700.10">
    <property type="entry name" value="Glycoprotein, Type 4 Pilin"/>
    <property type="match status" value="1"/>
</dbReference>
<protein>
    <submittedName>
        <fullName evidence="7">PilE-like protein</fullName>
    </submittedName>
</protein>
<accession>B2KAT0</accession>
<dbReference type="PANTHER" id="PTHR30093">
    <property type="entry name" value="GENERAL SECRETION PATHWAY PROTEIN G"/>
    <property type="match status" value="1"/>
</dbReference>
<dbReference type="NCBIfam" id="TIGR02532">
    <property type="entry name" value="IV_pilin_GFxxxE"/>
    <property type="match status" value="1"/>
</dbReference>
<evidence type="ECO:0000256" key="5">
    <source>
        <dbReference type="ARBA" id="ARBA00023136"/>
    </source>
</evidence>
<dbReference type="Pfam" id="PF07963">
    <property type="entry name" value="N_methyl"/>
    <property type="match status" value="1"/>
</dbReference>
<dbReference type="EMBL" id="CP001055">
    <property type="protein sequence ID" value="ACC97626.1"/>
    <property type="molecule type" value="Genomic_DNA"/>
</dbReference>
<keyword evidence="5 6" id="KW-0472">Membrane</keyword>
<keyword evidence="8" id="KW-1185">Reference proteome</keyword>
<evidence type="ECO:0000256" key="2">
    <source>
        <dbReference type="ARBA" id="ARBA00022481"/>
    </source>
</evidence>
<proteinExistence type="predicted"/>
<dbReference type="HOGENOM" id="CLU_091705_3_0_0"/>
<gene>
    <name evidence="7" type="ordered locus">Emin_0059</name>
</gene>
<dbReference type="SUPFAM" id="SSF54523">
    <property type="entry name" value="Pili subunits"/>
    <property type="match status" value="1"/>
</dbReference>
<feature type="transmembrane region" description="Helical" evidence="6">
    <location>
        <begin position="7"/>
        <end position="28"/>
    </location>
</feature>
<dbReference type="InterPro" id="IPR012902">
    <property type="entry name" value="N_methyl_site"/>
</dbReference>
<name>B2KAT0_ELUMP</name>
<dbReference type="AlphaFoldDB" id="B2KAT0"/>
<evidence type="ECO:0000313" key="8">
    <source>
        <dbReference type="Proteomes" id="UP000001029"/>
    </source>
</evidence>
<dbReference type="PANTHER" id="PTHR30093:SF44">
    <property type="entry name" value="TYPE II SECRETION SYSTEM CORE PROTEIN G"/>
    <property type="match status" value="1"/>
</dbReference>
<dbReference type="InterPro" id="IPR045584">
    <property type="entry name" value="Pilin-like"/>
</dbReference>
<dbReference type="KEGG" id="emi:Emin_0059"/>
<dbReference type="GO" id="GO:0016020">
    <property type="term" value="C:membrane"/>
    <property type="evidence" value="ECO:0007669"/>
    <property type="project" value="UniProtKB-SubCell"/>
</dbReference>
<organism evidence="7 8">
    <name type="scientific">Elusimicrobium minutum (strain Pei191)</name>
    <dbReference type="NCBI Taxonomy" id="445932"/>
    <lineage>
        <taxon>Bacteria</taxon>
        <taxon>Pseudomonadati</taxon>
        <taxon>Elusimicrobiota</taxon>
        <taxon>Elusimicrobia</taxon>
        <taxon>Elusimicrobiales</taxon>
        <taxon>Elusimicrobiaceae</taxon>
        <taxon>Elusimicrobium</taxon>
    </lineage>
</organism>
<dbReference type="PROSITE" id="PS00409">
    <property type="entry name" value="PROKAR_NTER_METHYL"/>
    <property type="match status" value="1"/>
</dbReference>
<evidence type="ECO:0000256" key="3">
    <source>
        <dbReference type="ARBA" id="ARBA00022692"/>
    </source>
</evidence>
<evidence type="ECO:0000256" key="1">
    <source>
        <dbReference type="ARBA" id="ARBA00004167"/>
    </source>
</evidence>
<reference evidence="7 8" key="1">
    <citation type="journal article" date="2009" name="Appl. Environ. Microbiol.">
        <title>Genomic analysis of 'Elusimicrobium minutum,' the first cultivated representative of the phylum 'Elusimicrobia' (formerly termite group 1).</title>
        <authorList>
            <person name="Herlemann D.P.R."/>
            <person name="Geissinger O."/>
            <person name="Ikeda-Ohtsubo W."/>
            <person name="Kunin V."/>
            <person name="Sun H."/>
            <person name="Lapidus A."/>
            <person name="Hugenholtz P."/>
            <person name="Brune A."/>
        </authorList>
    </citation>
    <scope>NUCLEOTIDE SEQUENCE [LARGE SCALE GENOMIC DNA]</scope>
    <source>
        <strain evidence="7 8">Pei191</strain>
    </source>
</reference>
<evidence type="ECO:0000256" key="6">
    <source>
        <dbReference type="SAM" id="Phobius"/>
    </source>
</evidence>
<evidence type="ECO:0000256" key="4">
    <source>
        <dbReference type="ARBA" id="ARBA00022989"/>
    </source>
</evidence>